<evidence type="ECO:0000256" key="2">
    <source>
        <dbReference type="ARBA" id="ARBA00010972"/>
    </source>
</evidence>
<keyword evidence="5" id="KW-0496">Mitochondrion</keyword>
<dbReference type="GO" id="GO:0005762">
    <property type="term" value="C:mitochondrial large ribosomal subunit"/>
    <property type="evidence" value="ECO:0007669"/>
    <property type="project" value="TreeGrafter"/>
</dbReference>
<evidence type="ECO:0000256" key="3">
    <source>
        <dbReference type="ARBA" id="ARBA00022946"/>
    </source>
</evidence>
<evidence type="ECO:0000256" key="4">
    <source>
        <dbReference type="ARBA" id="ARBA00022980"/>
    </source>
</evidence>
<keyword evidence="3" id="KW-0809">Transit peptide</keyword>
<reference evidence="10" key="1">
    <citation type="submission" date="2022-11" db="UniProtKB">
        <authorList>
            <consortium name="WormBaseParasite"/>
        </authorList>
    </citation>
    <scope>IDENTIFICATION</scope>
</reference>
<organism evidence="9 10">
    <name type="scientific">Ditylenchus dipsaci</name>
    <dbReference type="NCBI Taxonomy" id="166011"/>
    <lineage>
        <taxon>Eukaryota</taxon>
        <taxon>Metazoa</taxon>
        <taxon>Ecdysozoa</taxon>
        <taxon>Nematoda</taxon>
        <taxon>Chromadorea</taxon>
        <taxon>Rhabditida</taxon>
        <taxon>Tylenchina</taxon>
        <taxon>Tylenchomorpha</taxon>
        <taxon>Sphaerularioidea</taxon>
        <taxon>Anguinidae</taxon>
        <taxon>Anguininae</taxon>
        <taxon>Ditylenchus</taxon>
    </lineage>
</organism>
<evidence type="ECO:0000256" key="7">
    <source>
        <dbReference type="ARBA" id="ARBA00035182"/>
    </source>
</evidence>
<proteinExistence type="inferred from homology"/>
<comment type="subcellular location">
    <subcellularLocation>
        <location evidence="1">Mitochondrion</location>
    </subcellularLocation>
</comment>
<dbReference type="GO" id="GO:0003735">
    <property type="term" value="F:structural constituent of ribosome"/>
    <property type="evidence" value="ECO:0007669"/>
    <property type="project" value="InterPro"/>
</dbReference>
<evidence type="ECO:0000256" key="6">
    <source>
        <dbReference type="ARBA" id="ARBA00023274"/>
    </source>
</evidence>
<dbReference type="PANTHER" id="PTHR13409">
    <property type="entry name" value="MITOCHONDRIAL 39S RIBOSOMAL PROTEIN L51"/>
    <property type="match status" value="1"/>
</dbReference>
<dbReference type="Proteomes" id="UP000887574">
    <property type="component" value="Unplaced"/>
</dbReference>
<evidence type="ECO:0000313" key="9">
    <source>
        <dbReference type="Proteomes" id="UP000887574"/>
    </source>
</evidence>
<comment type="similarity">
    <text evidence="2">Belongs to the mitochondrion-specific ribosomal protein mL51 family.</text>
</comment>
<dbReference type="Pfam" id="PF10244">
    <property type="entry name" value="MRP-L51"/>
    <property type="match status" value="1"/>
</dbReference>
<evidence type="ECO:0000256" key="8">
    <source>
        <dbReference type="ARBA" id="ARBA00035419"/>
    </source>
</evidence>
<dbReference type="WBParaSite" id="jg324">
    <property type="protein sequence ID" value="jg324"/>
    <property type="gene ID" value="jg324"/>
</dbReference>
<dbReference type="InterPro" id="IPR019373">
    <property type="entry name" value="Ribosomal_mL51"/>
</dbReference>
<dbReference type="PANTHER" id="PTHR13409:SF0">
    <property type="entry name" value="LARGE RIBOSOMAL SUBUNIT PROTEIN ML51"/>
    <property type="match status" value="1"/>
</dbReference>
<accession>A0A915E8P3</accession>
<dbReference type="GO" id="GO:0006412">
    <property type="term" value="P:translation"/>
    <property type="evidence" value="ECO:0007669"/>
    <property type="project" value="TreeGrafter"/>
</dbReference>
<keyword evidence="6" id="KW-0687">Ribonucleoprotein</keyword>
<evidence type="ECO:0000256" key="1">
    <source>
        <dbReference type="ARBA" id="ARBA00004173"/>
    </source>
</evidence>
<sequence length="252" mass="30091">MNLMCLKPLSKWSVLCFPSVAKPIQQTSGTTKIYSKREFHDRSQVPRVVDDREKKMHKVHDMGYYYRYHRRGVDSLPRIPDCREPLYKPKYKVREPWSETQAHFGANDYIDLLGDRKSKIHPAQLQYHVPMWLRGFPGQHRANELVKLVHYRNMYKSKLERSSPHRWFHLNKRINYLLTYHNYVKQDELRDERSLAQVAKNLTATRAVVDCGRFKLQQAREDKELAELIEEIDLEQQEENVENDSNVSLECY</sequence>
<keyword evidence="4" id="KW-0689">Ribosomal protein</keyword>
<keyword evidence="9" id="KW-1185">Reference proteome</keyword>
<protein>
    <recommendedName>
        <fullName evidence="7">Large ribosomal subunit protein mL51</fullName>
    </recommendedName>
    <alternativeName>
        <fullName evidence="8">39S ribosomal protein L51, mitochondrial</fullName>
    </alternativeName>
</protein>
<name>A0A915E8P3_9BILA</name>
<dbReference type="AlphaFoldDB" id="A0A915E8P3"/>
<evidence type="ECO:0000256" key="5">
    <source>
        <dbReference type="ARBA" id="ARBA00023128"/>
    </source>
</evidence>
<evidence type="ECO:0000313" key="10">
    <source>
        <dbReference type="WBParaSite" id="jg324"/>
    </source>
</evidence>